<dbReference type="SUPFAM" id="SSF143744">
    <property type="entry name" value="GlcG-like"/>
    <property type="match status" value="1"/>
</dbReference>
<organism evidence="1 2">
    <name type="scientific">Cohaesibacter celericrescens</name>
    <dbReference type="NCBI Taxonomy" id="2067669"/>
    <lineage>
        <taxon>Bacteria</taxon>
        <taxon>Pseudomonadati</taxon>
        <taxon>Pseudomonadota</taxon>
        <taxon>Alphaproteobacteria</taxon>
        <taxon>Hyphomicrobiales</taxon>
        <taxon>Cohaesibacteraceae</taxon>
    </lineage>
</organism>
<dbReference type="InterPro" id="IPR038084">
    <property type="entry name" value="PduO/GlcC-like_sf"/>
</dbReference>
<name>A0A2N5XQN8_9HYPH</name>
<sequence>MLTAENRAQIAHLIQQEISQQSPGPLTLKEAKHLAALAEQKAKAIGVPIVISIADTEGQQILFHRMTSSLPASAQLATDKAHTAASFRMSTHELGLLAQPGGMLFGVQANNGGRTVLFGGGVPVRRNGVVVGAIGVSGGTADEDMLIADHALYIFLEHAGRCPEEG</sequence>
<dbReference type="InterPro" id="IPR005624">
    <property type="entry name" value="PduO/GlcC-like"/>
</dbReference>
<dbReference type="OrthoDB" id="9815788at2"/>
<dbReference type="AlphaFoldDB" id="A0A2N5XQN8"/>
<dbReference type="PANTHER" id="PTHR34309">
    <property type="entry name" value="SLR1406 PROTEIN"/>
    <property type="match status" value="1"/>
</dbReference>
<proteinExistence type="predicted"/>
<reference evidence="1 2" key="1">
    <citation type="submission" date="2018-01" db="EMBL/GenBank/DDBJ databases">
        <title>The draft genome sequence of Cohaesibacter sp. H1304.</title>
        <authorList>
            <person name="Wang N.-N."/>
            <person name="Du Z.-J."/>
        </authorList>
    </citation>
    <scope>NUCLEOTIDE SEQUENCE [LARGE SCALE GENOMIC DNA]</scope>
    <source>
        <strain evidence="1 2">H1304</strain>
    </source>
</reference>
<accession>A0A2N5XQN8</accession>
<dbReference type="Gene3D" id="3.30.450.150">
    <property type="entry name" value="Haem-degrading domain"/>
    <property type="match status" value="1"/>
</dbReference>
<dbReference type="RefSeq" id="WP_101534124.1">
    <property type="nucleotide sequence ID" value="NZ_JBFHIU010000048.1"/>
</dbReference>
<dbReference type="Pfam" id="PF03928">
    <property type="entry name" value="HbpS-like"/>
    <property type="match status" value="1"/>
</dbReference>
<dbReference type="Proteomes" id="UP000234881">
    <property type="component" value="Unassembled WGS sequence"/>
</dbReference>
<dbReference type="InterPro" id="IPR052517">
    <property type="entry name" value="GlcG_carb_metab_protein"/>
</dbReference>
<dbReference type="EMBL" id="PKUQ01000022">
    <property type="protein sequence ID" value="PLW76836.1"/>
    <property type="molecule type" value="Genomic_DNA"/>
</dbReference>
<protein>
    <submittedName>
        <fullName evidence="1">Heme-binding protein</fullName>
    </submittedName>
</protein>
<comment type="caution">
    <text evidence="1">The sequence shown here is derived from an EMBL/GenBank/DDBJ whole genome shotgun (WGS) entry which is preliminary data.</text>
</comment>
<evidence type="ECO:0000313" key="2">
    <source>
        <dbReference type="Proteomes" id="UP000234881"/>
    </source>
</evidence>
<keyword evidence="2" id="KW-1185">Reference proteome</keyword>
<dbReference type="PANTHER" id="PTHR34309:SF1">
    <property type="entry name" value="PROTEIN GLCG"/>
    <property type="match status" value="1"/>
</dbReference>
<gene>
    <name evidence="1" type="ORF">C0081_12310</name>
</gene>
<evidence type="ECO:0000313" key="1">
    <source>
        <dbReference type="EMBL" id="PLW76836.1"/>
    </source>
</evidence>